<organism evidence="1">
    <name type="scientific">Picea glauca</name>
    <name type="common">White spruce</name>
    <name type="synonym">Pinus glauca</name>
    <dbReference type="NCBI Taxonomy" id="3330"/>
    <lineage>
        <taxon>Eukaryota</taxon>
        <taxon>Viridiplantae</taxon>
        <taxon>Streptophyta</taxon>
        <taxon>Embryophyta</taxon>
        <taxon>Tracheophyta</taxon>
        <taxon>Spermatophyta</taxon>
        <taxon>Pinopsida</taxon>
        <taxon>Pinidae</taxon>
        <taxon>Conifers I</taxon>
        <taxon>Pinales</taxon>
        <taxon>Pinaceae</taxon>
        <taxon>Picea</taxon>
    </lineage>
</organism>
<proteinExistence type="predicted"/>
<gene>
    <name evidence="1" type="ORF">ABT39_MTgene1152</name>
</gene>
<comment type="caution">
    <text evidence="1">The sequence shown here is derived from an EMBL/GenBank/DDBJ whole genome shotgun (WGS) entry which is preliminary data.</text>
</comment>
<evidence type="ECO:0000313" key="1">
    <source>
        <dbReference type="EMBL" id="KUM51305.1"/>
    </source>
</evidence>
<name>A0A117NJC1_PICGL</name>
<protein>
    <submittedName>
        <fullName evidence="1">Uncharacterized protein</fullName>
    </submittedName>
</protein>
<dbReference type="EMBL" id="LKAM01000001">
    <property type="protein sequence ID" value="KUM51305.1"/>
    <property type="molecule type" value="Genomic_DNA"/>
</dbReference>
<geneLocation type="mitochondrion" evidence="1"/>
<reference evidence="1" key="1">
    <citation type="journal article" date="2015" name="Genome Biol. Evol.">
        <title>Organellar Genomes of White Spruce (Picea glauca): Assembly and Annotation.</title>
        <authorList>
            <person name="Jackman S.D."/>
            <person name="Warren R.L."/>
            <person name="Gibb E.A."/>
            <person name="Vandervalk B.P."/>
            <person name="Mohamadi H."/>
            <person name="Chu J."/>
            <person name="Raymond A."/>
            <person name="Pleasance S."/>
            <person name="Coope R."/>
            <person name="Wildung M.R."/>
            <person name="Ritland C.E."/>
            <person name="Bousquet J."/>
            <person name="Jones S.J."/>
            <person name="Bohlmann J."/>
            <person name="Birol I."/>
        </authorList>
    </citation>
    <scope>NUCLEOTIDE SEQUENCE [LARGE SCALE GENOMIC DNA]</scope>
    <source>
        <tissue evidence="1">Flushing bud</tissue>
    </source>
</reference>
<accession>A0A117NJC1</accession>
<sequence>MHASISIICLIDSHCSAQGKHRGSPVLRLNSLHSPSSTCFGVTSIKSALHAGLLEPYHPSIKNPRRLGLPEVT</sequence>
<dbReference type="AlphaFoldDB" id="A0A117NJC1"/>
<keyword evidence="1" id="KW-0496">Mitochondrion</keyword>